<protein>
    <submittedName>
        <fullName evidence="1">Uncharacterized protein</fullName>
    </submittedName>
</protein>
<dbReference type="HOGENOM" id="CLU_1455774_0_0_1"/>
<name>K1Q081_MAGGI</name>
<reference evidence="1" key="1">
    <citation type="journal article" date="2012" name="Nature">
        <title>The oyster genome reveals stress adaptation and complexity of shell formation.</title>
        <authorList>
            <person name="Zhang G."/>
            <person name="Fang X."/>
            <person name="Guo X."/>
            <person name="Li L."/>
            <person name="Luo R."/>
            <person name="Xu F."/>
            <person name="Yang P."/>
            <person name="Zhang L."/>
            <person name="Wang X."/>
            <person name="Qi H."/>
            <person name="Xiong Z."/>
            <person name="Que H."/>
            <person name="Xie Y."/>
            <person name="Holland P.W."/>
            <person name="Paps J."/>
            <person name="Zhu Y."/>
            <person name="Wu F."/>
            <person name="Chen Y."/>
            <person name="Wang J."/>
            <person name="Peng C."/>
            <person name="Meng J."/>
            <person name="Yang L."/>
            <person name="Liu J."/>
            <person name="Wen B."/>
            <person name="Zhang N."/>
            <person name="Huang Z."/>
            <person name="Zhu Q."/>
            <person name="Feng Y."/>
            <person name="Mount A."/>
            <person name="Hedgecock D."/>
            <person name="Xu Z."/>
            <person name="Liu Y."/>
            <person name="Domazet-Loso T."/>
            <person name="Du Y."/>
            <person name="Sun X."/>
            <person name="Zhang S."/>
            <person name="Liu B."/>
            <person name="Cheng P."/>
            <person name="Jiang X."/>
            <person name="Li J."/>
            <person name="Fan D."/>
            <person name="Wang W."/>
            <person name="Fu W."/>
            <person name="Wang T."/>
            <person name="Wang B."/>
            <person name="Zhang J."/>
            <person name="Peng Z."/>
            <person name="Li Y."/>
            <person name="Li N."/>
            <person name="Wang J."/>
            <person name="Chen M."/>
            <person name="He Y."/>
            <person name="Tan F."/>
            <person name="Song X."/>
            <person name="Zheng Q."/>
            <person name="Huang R."/>
            <person name="Yang H."/>
            <person name="Du X."/>
            <person name="Chen L."/>
            <person name="Yang M."/>
            <person name="Gaffney P.M."/>
            <person name="Wang S."/>
            <person name="Luo L."/>
            <person name="She Z."/>
            <person name="Ming Y."/>
            <person name="Huang W."/>
            <person name="Zhang S."/>
            <person name="Huang B."/>
            <person name="Zhang Y."/>
            <person name="Qu T."/>
            <person name="Ni P."/>
            <person name="Miao G."/>
            <person name="Wang J."/>
            <person name="Wang Q."/>
            <person name="Steinberg C.E."/>
            <person name="Wang H."/>
            <person name="Li N."/>
            <person name="Qian L."/>
            <person name="Zhang G."/>
            <person name="Li Y."/>
            <person name="Yang H."/>
            <person name="Liu X."/>
            <person name="Wang J."/>
            <person name="Yin Y."/>
            <person name="Wang J."/>
        </authorList>
    </citation>
    <scope>NUCLEOTIDE SEQUENCE [LARGE SCALE GENOMIC DNA]</scope>
    <source>
        <strain evidence="1">05x7-T-G4-1.051#20</strain>
    </source>
</reference>
<accession>K1Q081</accession>
<proteinExistence type="predicted"/>
<dbReference type="InParanoid" id="K1Q081"/>
<dbReference type="AlphaFoldDB" id="K1Q081"/>
<gene>
    <name evidence="1" type="ORF">CGI_10002597</name>
</gene>
<dbReference type="EMBL" id="JH818810">
    <property type="protein sequence ID" value="EKC22235.1"/>
    <property type="molecule type" value="Genomic_DNA"/>
</dbReference>
<evidence type="ECO:0000313" key="1">
    <source>
        <dbReference type="EMBL" id="EKC22235.1"/>
    </source>
</evidence>
<organism evidence="1">
    <name type="scientific">Magallana gigas</name>
    <name type="common">Pacific oyster</name>
    <name type="synonym">Crassostrea gigas</name>
    <dbReference type="NCBI Taxonomy" id="29159"/>
    <lineage>
        <taxon>Eukaryota</taxon>
        <taxon>Metazoa</taxon>
        <taxon>Spiralia</taxon>
        <taxon>Lophotrochozoa</taxon>
        <taxon>Mollusca</taxon>
        <taxon>Bivalvia</taxon>
        <taxon>Autobranchia</taxon>
        <taxon>Pteriomorphia</taxon>
        <taxon>Ostreida</taxon>
        <taxon>Ostreoidea</taxon>
        <taxon>Ostreidae</taxon>
        <taxon>Magallana</taxon>
    </lineage>
</organism>
<sequence>MNADVMLVVEMNKLFCLSVLLAVALGDDYYGAGYGGGFGIGLLGGKGFYGGGLFGGYGGGYGGYLGGYGGYGGLYGGYGKGFGGLMYKLICFSVVLAVAAADGYYDNGYGGGFGGKGVAGVGFLGGKGIYGGGLYGGNFFGGKGGYGKYLGVDTEVCSAGMETDMVVDTVELLQLSQEEKDFGVAK</sequence>